<dbReference type="Proteomes" id="UP001486808">
    <property type="component" value="Unassembled WGS sequence"/>
</dbReference>
<evidence type="ECO:0000256" key="2">
    <source>
        <dbReference type="ARBA" id="ARBA00012438"/>
    </source>
</evidence>
<dbReference type="SMART" id="SM00388">
    <property type="entry name" value="HisKA"/>
    <property type="match status" value="1"/>
</dbReference>
<evidence type="ECO:0000256" key="1">
    <source>
        <dbReference type="ARBA" id="ARBA00000085"/>
    </source>
</evidence>
<dbReference type="Pfam" id="PF00072">
    <property type="entry name" value="Response_reg"/>
    <property type="match status" value="2"/>
</dbReference>
<dbReference type="Gene3D" id="1.10.287.130">
    <property type="match status" value="1"/>
</dbReference>
<sequence>MSERHLLIVDDNVATRYAMRRRLESHGYRVIEAGNGADGLALIEANGLDAVILDVNLPDMSGFDIARRLRAAPRTALLPVIHVSAASIDTRDIISGLDAGADAYLVHPIDPDVLLATLGTLLRVRDTETALKEREEHFREIFENISAPIVVVDSSLNIHNRNQAFSRLALDCTGDELDDCMVKDQDATLDIVREVIRNRGRWSGLLSMLGEESDRTTQWQVAPYRAPDLSFIFIEDVTERLHKQRSQEELLATVSQQLRAEVQERQRTEAQLLQASKMDSLGKLTGGIAHDFNNLLTSVMMSLELVIERVNSGKYEQIQRYAEGALQSAKTGSALTHRLLAFARQQPLAASSVDLNALVVSLEDFIRRSVGENVSLVLDLSPVPAIAHVDASQLESALINLVINARDALPEGGEIRISTQLLDVSGDAELTDGRYVAARVRDNGTGVAPEVLDKVFDPFFTTKPTGKGTGLGLSMLYGFAGQSGGIARMRSELGRFTEVTLWLPAGETLSEEVVADTPRAVAATAAHVLIVDDIAAVSVVLRETLLDAGYRCSTAESAESALEVLQADPSIDLLLTDIGLPRMNGKELAKHARAARPELPVLFMTGYAESAKNRVKFTEPGMDIMLKPFSTAELLGKVAMLLGRDEGAG</sequence>
<dbReference type="Gene3D" id="3.40.50.2300">
    <property type="match status" value="2"/>
</dbReference>
<dbReference type="CDD" id="cd00082">
    <property type="entry name" value="HisKA"/>
    <property type="match status" value="1"/>
</dbReference>
<dbReference type="InterPro" id="IPR035965">
    <property type="entry name" value="PAS-like_dom_sf"/>
</dbReference>
<feature type="modified residue" description="4-aspartylphosphate" evidence="5">
    <location>
        <position position="54"/>
    </location>
</feature>
<dbReference type="SUPFAM" id="SSF52172">
    <property type="entry name" value="CheY-like"/>
    <property type="match status" value="2"/>
</dbReference>
<keyword evidence="4" id="KW-0418">Kinase</keyword>
<dbReference type="Pfam" id="PF02518">
    <property type="entry name" value="HATPase_c"/>
    <property type="match status" value="1"/>
</dbReference>
<evidence type="ECO:0000313" key="9">
    <source>
        <dbReference type="Proteomes" id="UP001486808"/>
    </source>
</evidence>
<evidence type="ECO:0000259" key="7">
    <source>
        <dbReference type="PROSITE" id="PS50110"/>
    </source>
</evidence>
<dbReference type="PROSITE" id="PS50109">
    <property type="entry name" value="HIS_KIN"/>
    <property type="match status" value="1"/>
</dbReference>
<dbReference type="InterPro" id="IPR011006">
    <property type="entry name" value="CheY-like_superfamily"/>
</dbReference>
<organism evidence="8 9">
    <name type="scientific">Halopseudomonas sabulinigri</name>
    <dbReference type="NCBI Taxonomy" id="472181"/>
    <lineage>
        <taxon>Bacteria</taxon>
        <taxon>Pseudomonadati</taxon>
        <taxon>Pseudomonadota</taxon>
        <taxon>Gammaproteobacteria</taxon>
        <taxon>Pseudomonadales</taxon>
        <taxon>Pseudomonadaceae</taxon>
        <taxon>Halopseudomonas</taxon>
    </lineage>
</organism>
<dbReference type="InterPro" id="IPR003661">
    <property type="entry name" value="HisK_dim/P_dom"/>
</dbReference>
<dbReference type="PRINTS" id="PR00344">
    <property type="entry name" value="BCTRLSENSOR"/>
</dbReference>
<proteinExistence type="predicted"/>
<dbReference type="SMART" id="SM00387">
    <property type="entry name" value="HATPase_c"/>
    <property type="match status" value="1"/>
</dbReference>
<reference evidence="8 9" key="1">
    <citation type="submission" date="2024-04" db="EMBL/GenBank/DDBJ databases">
        <title>Draft genome sequence of Halopseudomonas sabulinigri NBRC 116187.</title>
        <authorList>
            <person name="Miyakawa T."/>
            <person name="Kusuya Y."/>
            <person name="Miura T."/>
        </authorList>
    </citation>
    <scope>NUCLEOTIDE SEQUENCE [LARGE SCALE GENOMIC DNA]</scope>
    <source>
        <strain evidence="8 9">4NH20-0042</strain>
    </source>
</reference>
<dbReference type="InterPro" id="IPR036890">
    <property type="entry name" value="HATPase_C_sf"/>
</dbReference>
<dbReference type="InterPro" id="IPR005467">
    <property type="entry name" value="His_kinase_dom"/>
</dbReference>
<accession>A0ABP9ZNZ9</accession>
<feature type="domain" description="Response regulatory" evidence="7">
    <location>
        <begin position="5"/>
        <end position="122"/>
    </location>
</feature>
<name>A0ABP9ZNZ9_9GAMM</name>
<feature type="modified residue" description="4-aspartylphosphate" evidence="5">
    <location>
        <position position="577"/>
    </location>
</feature>
<dbReference type="SUPFAM" id="SSF55785">
    <property type="entry name" value="PYP-like sensor domain (PAS domain)"/>
    <property type="match status" value="1"/>
</dbReference>
<evidence type="ECO:0000313" key="8">
    <source>
        <dbReference type="EMBL" id="GAA6131189.1"/>
    </source>
</evidence>
<evidence type="ECO:0000256" key="4">
    <source>
        <dbReference type="ARBA" id="ARBA00022777"/>
    </source>
</evidence>
<dbReference type="EMBL" id="BAABWD010000001">
    <property type="protein sequence ID" value="GAA6131189.1"/>
    <property type="molecule type" value="Genomic_DNA"/>
</dbReference>
<dbReference type="Gene3D" id="3.30.565.10">
    <property type="entry name" value="Histidine kinase-like ATPase, C-terminal domain"/>
    <property type="match status" value="1"/>
</dbReference>
<dbReference type="EC" id="2.7.13.3" evidence="2"/>
<gene>
    <name evidence="8" type="ORF">NBRC116187_15490</name>
</gene>
<dbReference type="SUPFAM" id="SSF47384">
    <property type="entry name" value="Homodimeric domain of signal transducing histidine kinase"/>
    <property type="match status" value="1"/>
</dbReference>
<protein>
    <recommendedName>
        <fullName evidence="2">histidine kinase</fullName>
        <ecNumber evidence="2">2.7.13.3</ecNumber>
    </recommendedName>
</protein>
<dbReference type="InterPro" id="IPR036097">
    <property type="entry name" value="HisK_dim/P_sf"/>
</dbReference>
<dbReference type="InterPro" id="IPR013656">
    <property type="entry name" value="PAS_4"/>
</dbReference>
<dbReference type="SMART" id="SM00448">
    <property type="entry name" value="REC"/>
    <property type="match status" value="2"/>
</dbReference>
<evidence type="ECO:0000256" key="3">
    <source>
        <dbReference type="ARBA" id="ARBA00022553"/>
    </source>
</evidence>
<keyword evidence="9" id="KW-1185">Reference proteome</keyword>
<dbReference type="Gene3D" id="6.10.250.690">
    <property type="match status" value="1"/>
</dbReference>
<dbReference type="PANTHER" id="PTHR43065">
    <property type="entry name" value="SENSOR HISTIDINE KINASE"/>
    <property type="match status" value="1"/>
</dbReference>
<dbReference type="InterPro" id="IPR004358">
    <property type="entry name" value="Sig_transdc_His_kin-like_C"/>
</dbReference>
<dbReference type="Gene3D" id="3.30.450.20">
    <property type="entry name" value="PAS domain"/>
    <property type="match status" value="1"/>
</dbReference>
<keyword evidence="3 5" id="KW-0597">Phosphoprotein</keyword>
<comment type="catalytic activity">
    <reaction evidence="1">
        <text>ATP + protein L-histidine = ADP + protein N-phospho-L-histidine.</text>
        <dbReference type="EC" id="2.7.13.3"/>
    </reaction>
</comment>
<evidence type="ECO:0000256" key="5">
    <source>
        <dbReference type="PROSITE-ProRule" id="PRU00169"/>
    </source>
</evidence>
<evidence type="ECO:0000259" key="6">
    <source>
        <dbReference type="PROSITE" id="PS50109"/>
    </source>
</evidence>
<dbReference type="InterPro" id="IPR003594">
    <property type="entry name" value="HATPase_dom"/>
</dbReference>
<comment type="caution">
    <text evidence="8">The sequence shown here is derived from an EMBL/GenBank/DDBJ whole genome shotgun (WGS) entry which is preliminary data.</text>
</comment>
<dbReference type="Pfam" id="PF08448">
    <property type="entry name" value="PAS_4"/>
    <property type="match status" value="1"/>
</dbReference>
<dbReference type="SUPFAM" id="SSF55874">
    <property type="entry name" value="ATPase domain of HSP90 chaperone/DNA topoisomerase II/histidine kinase"/>
    <property type="match status" value="1"/>
</dbReference>
<dbReference type="PANTHER" id="PTHR43065:SF42">
    <property type="entry name" value="TWO-COMPONENT SENSOR PPRA"/>
    <property type="match status" value="1"/>
</dbReference>
<dbReference type="PROSITE" id="PS50110">
    <property type="entry name" value="RESPONSE_REGULATORY"/>
    <property type="match status" value="2"/>
</dbReference>
<feature type="domain" description="Histidine kinase" evidence="6">
    <location>
        <begin position="287"/>
        <end position="507"/>
    </location>
</feature>
<keyword evidence="4" id="KW-0808">Transferase</keyword>
<dbReference type="Pfam" id="PF00512">
    <property type="entry name" value="HisKA"/>
    <property type="match status" value="1"/>
</dbReference>
<feature type="domain" description="Response regulatory" evidence="7">
    <location>
        <begin position="527"/>
        <end position="642"/>
    </location>
</feature>
<dbReference type="InterPro" id="IPR001789">
    <property type="entry name" value="Sig_transdc_resp-reg_receiver"/>
</dbReference>